<dbReference type="GO" id="GO:0015977">
    <property type="term" value="P:carbon fixation"/>
    <property type="evidence" value="ECO:0007669"/>
    <property type="project" value="UniProtKB-UniRule"/>
</dbReference>
<dbReference type="AlphaFoldDB" id="B0CBT8"/>
<evidence type="ECO:0000256" key="2">
    <source>
        <dbReference type="ARBA" id="ARBA00023300"/>
    </source>
</evidence>
<dbReference type="CDD" id="cd01614">
    <property type="entry name" value="EutN_CcmL"/>
    <property type="match status" value="1"/>
</dbReference>
<dbReference type="HOGENOM" id="CLU_148498_0_1_3"/>
<dbReference type="InterPro" id="IPR046387">
    <property type="entry name" value="CcmL"/>
</dbReference>
<evidence type="ECO:0000256" key="1">
    <source>
        <dbReference type="ARBA" id="ARBA00022531"/>
    </source>
</evidence>
<keyword evidence="9" id="KW-1185">Reference proteome</keyword>
<name>B0CBT8_ACAM1</name>
<dbReference type="Pfam" id="PF03319">
    <property type="entry name" value="EutN_CcmL"/>
    <property type="match status" value="1"/>
</dbReference>
<dbReference type="RefSeq" id="WP_010469376.1">
    <property type="nucleotide sequence ID" value="NC_009925.1"/>
</dbReference>
<sequence>MRIAKVLGTVVSTQKAHSLQGTKFLLVQRVDHEGQLLPEYDVAADCVGAGVDEWVLITQGSAARQMPEYERRPLDALVIAIIDTVSVSGGRIYSK</sequence>
<evidence type="ECO:0000256" key="4">
    <source>
        <dbReference type="ARBA" id="ARBA00023587"/>
    </source>
</evidence>
<evidence type="ECO:0000256" key="7">
    <source>
        <dbReference type="HAMAP-Rule" id="MF_00858"/>
    </source>
</evidence>
<comment type="subcellular location">
    <subcellularLocation>
        <location evidence="4 7">Carboxysome</location>
    </subcellularLocation>
</comment>
<dbReference type="KEGG" id="amr:AM1_5382"/>
<dbReference type="HAMAP" id="MF_00858">
    <property type="entry name" value="CcmL"/>
    <property type="match status" value="1"/>
</dbReference>
<dbReference type="Proteomes" id="UP000000268">
    <property type="component" value="Chromosome"/>
</dbReference>
<evidence type="ECO:0000256" key="6">
    <source>
        <dbReference type="ARBA" id="ARBA00024446"/>
    </source>
</evidence>
<comment type="subunit">
    <text evidence="7">Homopentamer. Interacts with full-length CcmM.</text>
</comment>
<keyword evidence="5 7" id="KW-1282">Carboxysome</keyword>
<dbReference type="eggNOG" id="COG4576">
    <property type="taxonomic scope" value="Bacteria"/>
</dbReference>
<gene>
    <name evidence="7 8" type="primary">ccmL</name>
    <name evidence="8" type="ordered locus">AM1_5382</name>
</gene>
<dbReference type="EMBL" id="CP000828">
    <property type="protein sequence ID" value="ABW30338.1"/>
    <property type="molecule type" value="Genomic_DNA"/>
</dbReference>
<evidence type="ECO:0000256" key="5">
    <source>
        <dbReference type="ARBA" id="ARBA00023669"/>
    </source>
</evidence>
<reference evidence="8 9" key="1">
    <citation type="journal article" date="2008" name="Proc. Natl. Acad. Sci. U.S.A.">
        <title>Niche adaptation and genome expansion in the chlorophyll d-producing cyanobacterium Acaryochloris marina.</title>
        <authorList>
            <person name="Swingley W.D."/>
            <person name="Chen M."/>
            <person name="Cheung P.C."/>
            <person name="Conrad A.L."/>
            <person name="Dejesa L.C."/>
            <person name="Hao J."/>
            <person name="Honchak B.M."/>
            <person name="Karbach L.E."/>
            <person name="Kurdoglu A."/>
            <person name="Lahiri S."/>
            <person name="Mastrian S.D."/>
            <person name="Miyashita H."/>
            <person name="Page L."/>
            <person name="Ramakrishna P."/>
            <person name="Satoh S."/>
            <person name="Sattley W.M."/>
            <person name="Shimada Y."/>
            <person name="Taylor H.L."/>
            <person name="Tomo T."/>
            <person name="Tsuchiya T."/>
            <person name="Wang Z.T."/>
            <person name="Raymond J."/>
            <person name="Mimuro M."/>
            <person name="Blankenship R.E."/>
            <person name="Touchman J.W."/>
        </authorList>
    </citation>
    <scope>NUCLEOTIDE SEQUENCE [LARGE SCALE GENOMIC DNA]</scope>
    <source>
        <strain evidence="9">MBIC 11017</strain>
    </source>
</reference>
<dbReference type="PANTHER" id="PTHR36539">
    <property type="entry name" value="ETHANOLAMINE UTILIZATION PROTEIN EUTN"/>
    <property type="match status" value="1"/>
</dbReference>
<comment type="function">
    <text evidence="3 7">Probably forms vertices in the carboxysome, a polyhedral inclusion where RuBisCO (ribulose bisphosphate carboxylase, rbcL-rbcS) is sequestered. Has been modeled to induce curvature upon insertion into an otherwise flat hexagonal molecular layer of CcmK subunits.</text>
</comment>
<keyword evidence="1 7" id="KW-0602">Photosynthesis</keyword>
<keyword evidence="6" id="KW-1283">Bacterial microcompartment</keyword>
<accession>B0CBT8</accession>
<dbReference type="Gene3D" id="2.40.50.220">
    <property type="entry name" value="EutN/Ccml"/>
    <property type="match status" value="1"/>
</dbReference>
<keyword evidence="2 7" id="KW-0120">Carbon dioxide fixation</keyword>
<dbReference type="SUPFAM" id="SSF159133">
    <property type="entry name" value="EutN/CcmL-like"/>
    <property type="match status" value="1"/>
</dbReference>
<dbReference type="InterPro" id="IPR036677">
    <property type="entry name" value="EutN_CcmL_sf"/>
</dbReference>
<comment type="domain">
    <text evidence="7">The tight homopentamer forms a pore with an opening of 4-5 Angstroms in diameter which opens into a wider tunnel at the base of the truncated pyramid. The pore is positively charged.</text>
</comment>
<dbReference type="GO" id="GO:0043886">
    <property type="term" value="F:structural constituent of carboxysome shell"/>
    <property type="evidence" value="ECO:0007669"/>
    <property type="project" value="UniProtKB-UniRule"/>
</dbReference>
<comment type="similarity">
    <text evidence="7">Belongs to the CcmL/EutN family. CcmL subfamily.</text>
</comment>
<dbReference type="PROSITE" id="PS51932">
    <property type="entry name" value="BMV"/>
    <property type="match status" value="1"/>
</dbReference>
<dbReference type="GO" id="GO:0015979">
    <property type="term" value="P:photosynthesis"/>
    <property type="evidence" value="ECO:0007669"/>
    <property type="project" value="UniProtKB-KW"/>
</dbReference>
<organism evidence="8 9">
    <name type="scientific">Acaryochloris marina (strain MBIC 11017)</name>
    <dbReference type="NCBI Taxonomy" id="329726"/>
    <lineage>
        <taxon>Bacteria</taxon>
        <taxon>Bacillati</taxon>
        <taxon>Cyanobacteriota</taxon>
        <taxon>Cyanophyceae</taxon>
        <taxon>Acaryochloridales</taxon>
        <taxon>Acaryochloridaceae</taxon>
        <taxon>Acaryochloris</taxon>
    </lineage>
</organism>
<evidence type="ECO:0000313" key="9">
    <source>
        <dbReference type="Proteomes" id="UP000000268"/>
    </source>
</evidence>
<protein>
    <recommendedName>
        <fullName evidence="7">Carboxysome shell vertex protein CcmL</fullName>
    </recommendedName>
    <alternativeName>
        <fullName evidence="7">Carbon dioxide concentrating mechanism protein CcmL</fullName>
    </alternativeName>
</protein>
<evidence type="ECO:0000256" key="3">
    <source>
        <dbReference type="ARBA" id="ARBA00023569"/>
    </source>
</evidence>
<proteinExistence type="inferred from homology"/>
<dbReference type="OrthoDB" id="196195at2"/>
<dbReference type="GO" id="GO:0031470">
    <property type="term" value="C:carboxysome"/>
    <property type="evidence" value="ECO:0007669"/>
    <property type="project" value="UniProtKB-SubCell"/>
</dbReference>
<dbReference type="InterPro" id="IPR004992">
    <property type="entry name" value="EutN_CcmL"/>
</dbReference>
<dbReference type="PANTHER" id="PTHR36539:SF1">
    <property type="entry name" value="BACTERIAL MICROCOMPARTMENT SHELL VERTEX PROTEIN EUTN"/>
    <property type="match status" value="1"/>
</dbReference>
<dbReference type="STRING" id="329726.AM1_5382"/>
<evidence type="ECO:0000313" key="8">
    <source>
        <dbReference type="EMBL" id="ABW30338.1"/>
    </source>
</evidence>